<evidence type="ECO:0000313" key="14">
    <source>
        <dbReference type="EMBL" id="KAK7801530.1"/>
    </source>
</evidence>
<dbReference type="SUPFAM" id="SSF81321">
    <property type="entry name" value="Family A G protein-coupled receptor-like"/>
    <property type="match status" value="2"/>
</dbReference>
<feature type="domain" description="G-protein coupled receptors family 1 profile" evidence="13">
    <location>
        <begin position="26"/>
        <end position="275"/>
    </location>
</feature>
<feature type="transmembrane region" description="Helical" evidence="12">
    <location>
        <begin position="338"/>
        <end position="363"/>
    </location>
</feature>
<dbReference type="Gene3D" id="1.20.1070.10">
    <property type="entry name" value="Rhodopsin 7-helix transmembrane proteins"/>
    <property type="match status" value="2"/>
</dbReference>
<evidence type="ECO:0000256" key="7">
    <source>
        <dbReference type="ARBA" id="ARBA00023040"/>
    </source>
</evidence>
<sequence length="635" mass="71327">GLSDVPEVSVVLSLVFLLIYGVTVLANLGMTALIQVSSQLHTPMYFFLSHLSFVDFCYSSTIVPKMLANIFNRDKAISFLACMVQFFLFCTCVVTEVFLLAVMAYDRFVAICNPLLYMVIMSPKLRMVLVSGCYLCASVCSLIHLCLALQIPSFRSNVINHFFCDLPPLLSLACSDVTVNKVLLFVVATFNESFSIVIIFTSYLFILITILRMHSAEGRRKAFSTCASHLTAIIVFHGTILSIYCPSTSETSGDADKVATVFYTVVIPMLNPLIYSLRNKDVKCALRKVFLNTYAISMFILLSSTGFFLSWHMAVMDEENCTSVAEFILLGFSDVPELAFFLFLVFLLIYGVTVIANLGMTVLIKVSSQLHTPMYFFLSHLSFVDFCYSSIIVPKVFTNIINREKVISYLECMVQFYLFCAFAVTEVFLLAVMAYDRFVAICNPLLYMVIMSPKLRMVLVSGCYLYASVCSLIHLCLALDIPSFKSNVINHFFCDLPPLLSLACSDVTKNELFLFVIVNFNEILTIVIIFISYLLILVTILKMRSAEGRRKAFSTCASHLTVIIVFHGTILFIYCQPSSGNSVDVDKVTTVFYTVVIPMLNPLIYSLRNKDVKEALRKVLGSKKNSLLEFLFHKV</sequence>
<dbReference type="PANTHER" id="PTHR48018">
    <property type="entry name" value="OLFACTORY RECEPTOR"/>
    <property type="match status" value="1"/>
</dbReference>
<comment type="caution">
    <text evidence="14">The sequence shown here is derived from an EMBL/GenBank/DDBJ whole genome shotgun (WGS) entry which is preliminary data.</text>
</comment>
<accession>A0AAW0HJ27</accession>
<feature type="transmembrane region" description="Helical" evidence="12">
    <location>
        <begin position="512"/>
        <end position="540"/>
    </location>
</feature>
<dbReference type="PROSITE" id="PS00237">
    <property type="entry name" value="G_PROTEIN_RECEP_F1_1"/>
    <property type="match status" value="2"/>
</dbReference>
<evidence type="ECO:0000256" key="4">
    <source>
        <dbReference type="ARBA" id="ARBA00022692"/>
    </source>
</evidence>
<feature type="transmembrane region" description="Helical" evidence="12">
    <location>
        <begin position="552"/>
        <end position="574"/>
    </location>
</feature>
<feature type="transmembrane region" description="Helical" evidence="12">
    <location>
        <begin position="375"/>
        <end position="394"/>
    </location>
</feature>
<keyword evidence="8 12" id="KW-0472">Membrane</keyword>
<evidence type="ECO:0000256" key="5">
    <source>
        <dbReference type="ARBA" id="ARBA00022725"/>
    </source>
</evidence>
<keyword evidence="7 11" id="KW-0297">G-protein coupled receptor</keyword>
<evidence type="ECO:0000256" key="11">
    <source>
        <dbReference type="RuleBase" id="RU000688"/>
    </source>
</evidence>
<feature type="non-terminal residue" evidence="14">
    <location>
        <position position="1"/>
    </location>
</feature>
<evidence type="ECO:0000256" key="1">
    <source>
        <dbReference type="ARBA" id="ARBA00004651"/>
    </source>
</evidence>
<feature type="transmembrane region" description="Helical" evidence="12">
    <location>
        <begin position="223"/>
        <end position="244"/>
    </location>
</feature>
<dbReference type="PROSITE" id="PS50262">
    <property type="entry name" value="G_PROTEIN_RECEP_F1_2"/>
    <property type="match status" value="2"/>
</dbReference>
<feature type="transmembrane region" description="Helical" evidence="12">
    <location>
        <begin position="414"/>
        <end position="435"/>
    </location>
</feature>
<dbReference type="PRINTS" id="PR00237">
    <property type="entry name" value="GPCRRHODOPSN"/>
</dbReference>
<dbReference type="InterPro" id="IPR000276">
    <property type="entry name" value="GPCR_Rhodpsn"/>
</dbReference>
<feature type="transmembrane region" description="Helical" evidence="12">
    <location>
        <begin position="125"/>
        <end position="151"/>
    </location>
</feature>
<evidence type="ECO:0000256" key="12">
    <source>
        <dbReference type="SAM" id="Phobius"/>
    </source>
</evidence>
<comment type="similarity">
    <text evidence="11">Belongs to the G-protein coupled receptor 1 family.</text>
</comment>
<feature type="transmembrane region" description="Helical" evidence="12">
    <location>
        <begin position="259"/>
        <end position="277"/>
    </location>
</feature>
<name>A0AAW0HJ27_MYOGA</name>
<keyword evidence="2" id="KW-1003">Cell membrane</keyword>
<keyword evidence="9 11" id="KW-0675">Receptor</keyword>
<keyword evidence="5" id="KW-0552">Olfaction</keyword>
<comment type="subcellular location">
    <subcellularLocation>
        <location evidence="1">Cell membrane</location>
        <topology evidence="1">Multi-pass membrane protein</topology>
    </subcellularLocation>
</comment>
<feature type="transmembrane region" description="Helical" evidence="12">
    <location>
        <begin position="193"/>
        <end position="211"/>
    </location>
</feature>
<feature type="transmembrane region" description="Helical" evidence="12">
    <location>
        <begin position="590"/>
        <end position="607"/>
    </location>
</feature>
<evidence type="ECO:0000256" key="10">
    <source>
        <dbReference type="ARBA" id="ARBA00023224"/>
    </source>
</evidence>
<keyword evidence="3" id="KW-0716">Sensory transduction</keyword>
<dbReference type="FunFam" id="1.20.1070.10:FF:000003">
    <property type="entry name" value="Olfactory receptor"/>
    <property type="match status" value="2"/>
</dbReference>
<reference evidence="14 15" key="1">
    <citation type="journal article" date="2023" name="bioRxiv">
        <title>Conserved and derived expression patterns and positive selection on dental genes reveal complex evolutionary context of ever-growing rodent molars.</title>
        <authorList>
            <person name="Calamari Z.T."/>
            <person name="Song A."/>
            <person name="Cohen E."/>
            <person name="Akter M."/>
            <person name="Roy R.D."/>
            <person name="Hallikas O."/>
            <person name="Christensen M.M."/>
            <person name="Li P."/>
            <person name="Marangoni P."/>
            <person name="Jernvall J."/>
            <person name="Klein O.D."/>
        </authorList>
    </citation>
    <scope>NUCLEOTIDE SEQUENCE [LARGE SCALE GENOMIC DNA]</scope>
    <source>
        <strain evidence="14">V071</strain>
    </source>
</reference>
<feature type="transmembrane region" description="Helical" evidence="12">
    <location>
        <begin position="455"/>
        <end position="475"/>
    </location>
</feature>
<dbReference type="EMBL" id="JBBHLL010000498">
    <property type="protein sequence ID" value="KAK7801530.1"/>
    <property type="molecule type" value="Genomic_DNA"/>
</dbReference>
<evidence type="ECO:0000256" key="6">
    <source>
        <dbReference type="ARBA" id="ARBA00022989"/>
    </source>
</evidence>
<protein>
    <recommendedName>
        <fullName evidence="13">G-protein coupled receptors family 1 profile domain-containing protein</fullName>
    </recommendedName>
</protein>
<proteinExistence type="inferred from homology"/>
<evidence type="ECO:0000256" key="2">
    <source>
        <dbReference type="ARBA" id="ARBA00022475"/>
    </source>
</evidence>
<evidence type="ECO:0000256" key="9">
    <source>
        <dbReference type="ARBA" id="ARBA00023170"/>
    </source>
</evidence>
<evidence type="ECO:0000259" key="13">
    <source>
        <dbReference type="PROSITE" id="PS50262"/>
    </source>
</evidence>
<gene>
    <name evidence="14" type="ORF">U0070_003755</name>
</gene>
<keyword evidence="10 11" id="KW-0807">Transducer</keyword>
<dbReference type="Pfam" id="PF13853">
    <property type="entry name" value="7tm_4"/>
    <property type="match status" value="2"/>
</dbReference>
<feature type="transmembrane region" description="Helical" evidence="12">
    <location>
        <begin position="289"/>
        <end position="309"/>
    </location>
</feature>
<feature type="domain" description="G-protein coupled receptors family 1 profile" evidence="13">
    <location>
        <begin position="356"/>
        <end position="605"/>
    </location>
</feature>
<dbReference type="GO" id="GO:0004984">
    <property type="term" value="F:olfactory receptor activity"/>
    <property type="evidence" value="ECO:0007669"/>
    <property type="project" value="InterPro"/>
</dbReference>
<feature type="transmembrane region" description="Helical" evidence="12">
    <location>
        <begin position="76"/>
        <end position="105"/>
    </location>
</feature>
<feature type="transmembrane region" description="Helical" evidence="12">
    <location>
        <begin position="12"/>
        <end position="33"/>
    </location>
</feature>
<evidence type="ECO:0000313" key="15">
    <source>
        <dbReference type="Proteomes" id="UP001488838"/>
    </source>
</evidence>
<dbReference type="Proteomes" id="UP001488838">
    <property type="component" value="Unassembled WGS sequence"/>
</dbReference>
<keyword evidence="4 11" id="KW-0812">Transmembrane</keyword>
<dbReference type="InterPro" id="IPR017452">
    <property type="entry name" value="GPCR_Rhodpsn_7TM"/>
</dbReference>
<keyword evidence="6 12" id="KW-1133">Transmembrane helix</keyword>
<dbReference type="CDD" id="cd15410">
    <property type="entry name" value="7tmA_OR5D-like"/>
    <property type="match status" value="1"/>
</dbReference>
<evidence type="ECO:0000256" key="8">
    <source>
        <dbReference type="ARBA" id="ARBA00023136"/>
    </source>
</evidence>
<dbReference type="AlphaFoldDB" id="A0AAW0HJ27"/>
<dbReference type="InterPro" id="IPR000725">
    <property type="entry name" value="Olfact_rcpt"/>
</dbReference>
<dbReference type="PRINTS" id="PR00245">
    <property type="entry name" value="OLFACTORYR"/>
</dbReference>
<dbReference type="GO" id="GO:0004930">
    <property type="term" value="F:G protein-coupled receptor activity"/>
    <property type="evidence" value="ECO:0007669"/>
    <property type="project" value="UniProtKB-KW"/>
</dbReference>
<organism evidence="14 15">
    <name type="scientific">Myodes glareolus</name>
    <name type="common">Bank vole</name>
    <name type="synonym">Clethrionomys glareolus</name>
    <dbReference type="NCBI Taxonomy" id="447135"/>
    <lineage>
        <taxon>Eukaryota</taxon>
        <taxon>Metazoa</taxon>
        <taxon>Chordata</taxon>
        <taxon>Craniata</taxon>
        <taxon>Vertebrata</taxon>
        <taxon>Euteleostomi</taxon>
        <taxon>Mammalia</taxon>
        <taxon>Eutheria</taxon>
        <taxon>Euarchontoglires</taxon>
        <taxon>Glires</taxon>
        <taxon>Rodentia</taxon>
        <taxon>Myomorpha</taxon>
        <taxon>Muroidea</taxon>
        <taxon>Cricetidae</taxon>
        <taxon>Arvicolinae</taxon>
        <taxon>Myodes</taxon>
    </lineage>
</organism>
<evidence type="ECO:0000256" key="3">
    <source>
        <dbReference type="ARBA" id="ARBA00022606"/>
    </source>
</evidence>
<keyword evidence="15" id="KW-1185">Reference proteome</keyword>
<dbReference type="GO" id="GO:0005886">
    <property type="term" value="C:plasma membrane"/>
    <property type="evidence" value="ECO:0007669"/>
    <property type="project" value="UniProtKB-SubCell"/>
</dbReference>
<feature type="transmembrane region" description="Helical" evidence="12">
    <location>
        <begin position="45"/>
        <end position="64"/>
    </location>
</feature>